<accession>A0ABQ3D564</accession>
<evidence type="ECO:0000313" key="2">
    <source>
        <dbReference type="EMBL" id="GHA55168.1"/>
    </source>
</evidence>
<proteinExistence type="predicted"/>
<gene>
    <name evidence="2" type="ORF">GCM10010345_69700</name>
</gene>
<protein>
    <submittedName>
        <fullName evidence="2">Uncharacterized protein</fullName>
    </submittedName>
</protein>
<evidence type="ECO:0000256" key="1">
    <source>
        <dbReference type="SAM" id="MobiDB-lite"/>
    </source>
</evidence>
<organism evidence="2 3">
    <name type="scientific">Streptomyces canarius</name>
    <dbReference type="NCBI Taxonomy" id="285453"/>
    <lineage>
        <taxon>Bacteria</taxon>
        <taxon>Bacillati</taxon>
        <taxon>Actinomycetota</taxon>
        <taxon>Actinomycetes</taxon>
        <taxon>Kitasatosporales</taxon>
        <taxon>Streptomycetaceae</taxon>
        <taxon>Streptomyces</taxon>
    </lineage>
</organism>
<dbReference type="Proteomes" id="UP000653644">
    <property type="component" value="Unassembled WGS sequence"/>
</dbReference>
<sequence length="103" mass="10753">MTGLSWSRVNLGVQTSSMSSGSGSATADRQNDRTGSDWQGFTGRAPILTLGEAGDGGGIRERFRDAPRAWQPFQPAEAVHADVRGQQCGQVGCQVVGGRGFAA</sequence>
<feature type="compositionally biased region" description="Polar residues" evidence="1">
    <location>
        <begin position="1"/>
        <end position="15"/>
    </location>
</feature>
<reference evidence="3" key="1">
    <citation type="journal article" date="2019" name="Int. J. Syst. Evol. Microbiol.">
        <title>The Global Catalogue of Microorganisms (GCM) 10K type strain sequencing project: providing services to taxonomists for standard genome sequencing and annotation.</title>
        <authorList>
            <consortium name="The Broad Institute Genomics Platform"/>
            <consortium name="The Broad Institute Genome Sequencing Center for Infectious Disease"/>
            <person name="Wu L."/>
            <person name="Ma J."/>
        </authorList>
    </citation>
    <scope>NUCLEOTIDE SEQUENCE [LARGE SCALE GENOMIC DNA]</scope>
    <source>
        <strain evidence="3">JCM 4733</strain>
    </source>
</reference>
<dbReference type="EMBL" id="BMVN01000035">
    <property type="protein sequence ID" value="GHA55168.1"/>
    <property type="molecule type" value="Genomic_DNA"/>
</dbReference>
<keyword evidence="3" id="KW-1185">Reference proteome</keyword>
<comment type="caution">
    <text evidence="2">The sequence shown here is derived from an EMBL/GenBank/DDBJ whole genome shotgun (WGS) entry which is preliminary data.</text>
</comment>
<name>A0ABQ3D564_9ACTN</name>
<evidence type="ECO:0000313" key="3">
    <source>
        <dbReference type="Proteomes" id="UP000653644"/>
    </source>
</evidence>
<feature type="region of interest" description="Disordered" evidence="1">
    <location>
        <begin position="1"/>
        <end position="59"/>
    </location>
</feature>